<sequence>MSCVKPFITNLSDGQLNLNIVRCAFVDANINTRKDVRWFVDEALRESDLPPHYGGSLLWLSCGQSKIRFKTWYKVYNTLDPMNSGYWPPTPACVSSALGGS</sequence>
<dbReference type="Proteomes" id="UP000636800">
    <property type="component" value="Chromosome 6"/>
</dbReference>
<evidence type="ECO:0000313" key="2">
    <source>
        <dbReference type="Proteomes" id="UP000636800"/>
    </source>
</evidence>
<name>A0A835UWM8_VANPL</name>
<protein>
    <submittedName>
        <fullName evidence="1">Uncharacterized protein</fullName>
    </submittedName>
</protein>
<accession>A0A835UWM8</accession>
<dbReference type="AlphaFoldDB" id="A0A835UWM8"/>
<gene>
    <name evidence="1" type="ORF">HPP92_013414</name>
</gene>
<dbReference type="OrthoDB" id="21095at2759"/>
<organism evidence="1 2">
    <name type="scientific">Vanilla planifolia</name>
    <name type="common">Vanilla</name>
    <dbReference type="NCBI Taxonomy" id="51239"/>
    <lineage>
        <taxon>Eukaryota</taxon>
        <taxon>Viridiplantae</taxon>
        <taxon>Streptophyta</taxon>
        <taxon>Embryophyta</taxon>
        <taxon>Tracheophyta</taxon>
        <taxon>Spermatophyta</taxon>
        <taxon>Magnoliopsida</taxon>
        <taxon>Liliopsida</taxon>
        <taxon>Asparagales</taxon>
        <taxon>Orchidaceae</taxon>
        <taxon>Vanilloideae</taxon>
        <taxon>Vanilleae</taxon>
        <taxon>Vanilla</taxon>
    </lineage>
</organism>
<reference evidence="1 2" key="1">
    <citation type="journal article" date="2020" name="Nat. Food">
        <title>A phased Vanilla planifolia genome enables genetic improvement of flavour and production.</title>
        <authorList>
            <person name="Hasing T."/>
            <person name="Tang H."/>
            <person name="Brym M."/>
            <person name="Khazi F."/>
            <person name="Huang T."/>
            <person name="Chambers A.H."/>
        </authorList>
    </citation>
    <scope>NUCLEOTIDE SEQUENCE [LARGE SCALE GENOMIC DNA]</scope>
    <source>
        <tissue evidence="1">Leaf</tissue>
    </source>
</reference>
<dbReference type="EMBL" id="JADCNL010000006">
    <property type="protein sequence ID" value="KAG0476573.1"/>
    <property type="molecule type" value="Genomic_DNA"/>
</dbReference>
<keyword evidence="2" id="KW-1185">Reference proteome</keyword>
<evidence type="ECO:0000313" key="1">
    <source>
        <dbReference type="EMBL" id="KAG0476573.1"/>
    </source>
</evidence>
<proteinExistence type="predicted"/>
<comment type="caution">
    <text evidence="1">The sequence shown here is derived from an EMBL/GenBank/DDBJ whole genome shotgun (WGS) entry which is preliminary data.</text>
</comment>